<feature type="chain" id="PRO_5012804050" evidence="1">
    <location>
        <begin position="19"/>
        <end position="67"/>
    </location>
</feature>
<feature type="signal peptide" evidence="1">
    <location>
        <begin position="1"/>
        <end position="18"/>
    </location>
</feature>
<reference evidence="2" key="1">
    <citation type="submission" date="2016-04" db="EMBL/GenBank/DDBJ databases">
        <authorList>
            <person name="Evans L.H."/>
            <person name="Alamgir A."/>
            <person name="Owens N."/>
            <person name="Weber N.D."/>
            <person name="Virtaneva K."/>
            <person name="Barbian K."/>
            <person name="Babar A."/>
            <person name="Rosenke K."/>
        </authorList>
    </citation>
    <scope>NUCLEOTIDE SEQUENCE</scope>
    <source>
        <strain evidence="2">86-1</strain>
    </source>
</reference>
<accession>A0A212IWT1</accession>
<name>A0A212IWT1_9BACT</name>
<organism evidence="2">
    <name type="scientific">uncultured Dysgonomonas sp</name>
    <dbReference type="NCBI Taxonomy" id="206096"/>
    <lineage>
        <taxon>Bacteria</taxon>
        <taxon>Pseudomonadati</taxon>
        <taxon>Bacteroidota</taxon>
        <taxon>Bacteroidia</taxon>
        <taxon>Bacteroidales</taxon>
        <taxon>Dysgonomonadaceae</taxon>
        <taxon>Dysgonomonas</taxon>
        <taxon>environmental samples</taxon>
    </lineage>
</organism>
<evidence type="ECO:0000256" key="1">
    <source>
        <dbReference type="SAM" id="SignalP"/>
    </source>
</evidence>
<dbReference type="AlphaFoldDB" id="A0A212IWT1"/>
<protein>
    <submittedName>
        <fullName evidence="2">Uncharacterized protein</fullName>
    </submittedName>
</protein>
<gene>
    <name evidence="2" type="ORF">KL86DYS1_10399</name>
</gene>
<proteinExistence type="predicted"/>
<evidence type="ECO:0000313" key="2">
    <source>
        <dbReference type="EMBL" id="SBV91668.1"/>
    </source>
</evidence>
<sequence>MSLQAATVMATAPFNAQAAEVKTTDYTGNKVYENNTLKRILIDGEYIKGMTYYFYLFYVMQEIRTYS</sequence>
<keyword evidence="1" id="KW-0732">Signal</keyword>
<dbReference type="EMBL" id="FLUM01000001">
    <property type="protein sequence ID" value="SBV91668.1"/>
    <property type="molecule type" value="Genomic_DNA"/>
</dbReference>